<evidence type="ECO:0000256" key="5">
    <source>
        <dbReference type="SAM" id="MobiDB-lite"/>
    </source>
</evidence>
<feature type="compositionally biased region" description="Basic and acidic residues" evidence="5">
    <location>
        <begin position="174"/>
        <end position="199"/>
    </location>
</feature>
<dbReference type="InterPro" id="IPR036388">
    <property type="entry name" value="WH-like_DNA-bd_sf"/>
</dbReference>
<feature type="compositionally biased region" description="Low complexity" evidence="5">
    <location>
        <begin position="961"/>
        <end position="976"/>
    </location>
</feature>
<dbReference type="AlphaFoldDB" id="A0AA88MSH5"/>
<name>A0AA88MSH5_TACVA</name>
<feature type="compositionally biased region" description="Polar residues" evidence="5">
    <location>
        <begin position="1021"/>
        <end position="1046"/>
    </location>
</feature>
<dbReference type="SMART" id="SM01117">
    <property type="entry name" value="Cyt-b5"/>
    <property type="match status" value="1"/>
</dbReference>
<evidence type="ECO:0000313" key="8">
    <source>
        <dbReference type="EMBL" id="KAK2843729.1"/>
    </source>
</evidence>
<dbReference type="InterPro" id="IPR018247">
    <property type="entry name" value="EF_Hand_1_Ca_BS"/>
</dbReference>
<feature type="compositionally biased region" description="Low complexity" evidence="5">
    <location>
        <begin position="235"/>
        <end position="245"/>
    </location>
</feature>
<dbReference type="PANTHER" id="PTHR10281">
    <property type="entry name" value="MEMBRANE-ASSOCIATED PROGESTERONE RECEPTOR COMPONENT-RELATED"/>
    <property type="match status" value="1"/>
</dbReference>
<evidence type="ECO:0000256" key="3">
    <source>
        <dbReference type="ARBA" id="ARBA00061352"/>
    </source>
</evidence>
<keyword evidence="6" id="KW-1133">Transmembrane helix</keyword>
<accession>A0AA88MSH5</accession>
<feature type="compositionally biased region" description="Acidic residues" evidence="5">
    <location>
        <begin position="1263"/>
        <end position="1272"/>
    </location>
</feature>
<feature type="region of interest" description="Disordered" evidence="5">
    <location>
        <begin position="1261"/>
        <end position="1280"/>
    </location>
</feature>
<evidence type="ECO:0000313" key="9">
    <source>
        <dbReference type="Proteomes" id="UP001187315"/>
    </source>
</evidence>
<dbReference type="FunFam" id="1.10.10.10:FF:000131">
    <property type="entry name" value="la-related protein 1B isoform X2"/>
    <property type="match status" value="1"/>
</dbReference>
<dbReference type="FunFam" id="3.10.120.10:FF:000003">
    <property type="entry name" value="membrane-associated progesterone receptor component 1"/>
    <property type="match status" value="1"/>
</dbReference>
<feature type="compositionally biased region" description="Basic and acidic residues" evidence="5">
    <location>
        <begin position="23"/>
        <end position="34"/>
    </location>
</feature>
<keyword evidence="1 4" id="KW-0694">RNA-binding</keyword>
<feature type="compositionally biased region" description="Basic residues" evidence="5">
    <location>
        <begin position="121"/>
        <end position="131"/>
    </location>
</feature>
<comment type="similarity">
    <text evidence="3">Belongs to the LARP family.</text>
</comment>
<evidence type="ECO:0000256" key="2">
    <source>
        <dbReference type="ARBA" id="ARBA00038357"/>
    </source>
</evidence>
<dbReference type="GO" id="GO:0000339">
    <property type="term" value="F:RNA cap binding"/>
    <property type="evidence" value="ECO:0007669"/>
    <property type="project" value="InterPro"/>
</dbReference>
<comment type="similarity">
    <text evidence="2">Belongs to the cytochrome b5 family. MAPR subfamily.</text>
</comment>
<proteinExistence type="inferred from homology"/>
<dbReference type="GO" id="GO:0016020">
    <property type="term" value="C:membrane"/>
    <property type="evidence" value="ECO:0007669"/>
    <property type="project" value="TreeGrafter"/>
</dbReference>
<dbReference type="InterPro" id="IPR001199">
    <property type="entry name" value="Cyt_B5-like_heme/steroid-bd"/>
</dbReference>
<evidence type="ECO:0000256" key="4">
    <source>
        <dbReference type="PROSITE-ProRule" id="PRU00332"/>
    </source>
</evidence>
<feature type="transmembrane region" description="Helical" evidence="6">
    <location>
        <begin position="1109"/>
        <end position="1132"/>
    </location>
</feature>
<dbReference type="InterPro" id="IPR050577">
    <property type="entry name" value="MAPR/NEUFC/NENF-like"/>
</dbReference>
<keyword evidence="6" id="KW-0472">Membrane</keyword>
<dbReference type="SUPFAM" id="SSF46785">
    <property type="entry name" value="Winged helix' DNA-binding domain"/>
    <property type="match status" value="1"/>
</dbReference>
<dbReference type="PROSITE" id="PS00018">
    <property type="entry name" value="EF_HAND_1"/>
    <property type="match status" value="1"/>
</dbReference>
<dbReference type="SMART" id="SM00715">
    <property type="entry name" value="LA"/>
    <property type="match status" value="1"/>
</dbReference>
<dbReference type="GO" id="GO:0005783">
    <property type="term" value="C:endoplasmic reticulum"/>
    <property type="evidence" value="ECO:0007669"/>
    <property type="project" value="TreeGrafter"/>
</dbReference>
<feature type="region of interest" description="Disordered" evidence="5">
    <location>
        <begin position="931"/>
        <end position="1046"/>
    </location>
</feature>
<dbReference type="Gene3D" id="3.10.120.10">
    <property type="entry name" value="Cytochrome b5-like heme/steroid binding domain"/>
    <property type="match status" value="1"/>
</dbReference>
<organism evidence="8 9">
    <name type="scientific">Tachysurus vachellii</name>
    <name type="common">Darkbarbel catfish</name>
    <name type="synonym">Pelteobagrus vachellii</name>
    <dbReference type="NCBI Taxonomy" id="175792"/>
    <lineage>
        <taxon>Eukaryota</taxon>
        <taxon>Metazoa</taxon>
        <taxon>Chordata</taxon>
        <taxon>Craniata</taxon>
        <taxon>Vertebrata</taxon>
        <taxon>Euteleostomi</taxon>
        <taxon>Actinopterygii</taxon>
        <taxon>Neopterygii</taxon>
        <taxon>Teleostei</taxon>
        <taxon>Ostariophysi</taxon>
        <taxon>Siluriformes</taxon>
        <taxon>Bagridae</taxon>
        <taxon>Tachysurus</taxon>
    </lineage>
</organism>
<evidence type="ECO:0000256" key="6">
    <source>
        <dbReference type="SAM" id="Phobius"/>
    </source>
</evidence>
<dbReference type="Proteomes" id="UP001187315">
    <property type="component" value="Unassembled WGS sequence"/>
</dbReference>
<dbReference type="InterPro" id="IPR036390">
    <property type="entry name" value="WH_DNA-bd_sf"/>
</dbReference>
<feature type="compositionally biased region" description="Polar residues" evidence="5">
    <location>
        <begin position="506"/>
        <end position="515"/>
    </location>
</feature>
<dbReference type="PROSITE" id="PS50961">
    <property type="entry name" value="HTH_LA"/>
    <property type="match status" value="1"/>
</dbReference>
<feature type="region of interest" description="Disordered" evidence="5">
    <location>
        <begin position="641"/>
        <end position="766"/>
    </location>
</feature>
<dbReference type="Pfam" id="PF00173">
    <property type="entry name" value="Cyt-b5"/>
    <property type="match status" value="1"/>
</dbReference>
<keyword evidence="9" id="KW-1185">Reference proteome</keyword>
<protein>
    <recommendedName>
        <fullName evidence="7">HTH La-type RNA-binding domain-containing protein</fullName>
    </recommendedName>
</protein>
<dbReference type="GO" id="GO:0048255">
    <property type="term" value="P:mRNA stabilization"/>
    <property type="evidence" value="ECO:0007669"/>
    <property type="project" value="InterPro"/>
</dbReference>
<feature type="compositionally biased region" description="Low complexity" evidence="5">
    <location>
        <begin position="95"/>
        <end position="116"/>
    </location>
</feature>
<feature type="compositionally biased region" description="Polar residues" evidence="5">
    <location>
        <begin position="420"/>
        <end position="434"/>
    </location>
</feature>
<feature type="region of interest" description="Disordered" evidence="5">
    <location>
        <begin position="1"/>
        <end position="264"/>
    </location>
</feature>
<comment type="caution">
    <text evidence="8">The sequence shown here is derived from an EMBL/GenBank/DDBJ whole genome shotgun (WGS) entry which is preliminary data.</text>
</comment>
<evidence type="ECO:0000256" key="1">
    <source>
        <dbReference type="ARBA" id="ARBA00022884"/>
    </source>
</evidence>
<dbReference type="InterPro" id="IPR006607">
    <property type="entry name" value="DM15"/>
</dbReference>
<dbReference type="InterPro" id="IPR006630">
    <property type="entry name" value="La_HTH"/>
</dbReference>
<dbReference type="InterPro" id="IPR036400">
    <property type="entry name" value="Cyt_B5-like_heme/steroid_sf"/>
</dbReference>
<evidence type="ECO:0000259" key="7">
    <source>
        <dbReference type="PROSITE" id="PS50961"/>
    </source>
</evidence>
<reference evidence="8" key="1">
    <citation type="submission" date="2023-08" db="EMBL/GenBank/DDBJ databases">
        <title>Pelteobagrus vachellii genome.</title>
        <authorList>
            <person name="Liu H."/>
        </authorList>
    </citation>
    <scope>NUCLEOTIDE SEQUENCE</scope>
    <source>
        <strain evidence="8">PRFRI_2022a</strain>
        <tissue evidence="8">Muscle</tissue>
    </source>
</reference>
<gene>
    <name evidence="8" type="ORF">Q7C36_011944</name>
</gene>
<keyword evidence="6" id="KW-0812">Transmembrane</keyword>
<feature type="compositionally biased region" description="Polar residues" evidence="5">
    <location>
        <begin position="151"/>
        <end position="164"/>
    </location>
</feature>
<dbReference type="SMART" id="SM00684">
    <property type="entry name" value="DM15"/>
    <property type="match status" value="3"/>
</dbReference>
<feature type="compositionally biased region" description="Basic residues" evidence="5">
    <location>
        <begin position="247"/>
        <end position="262"/>
    </location>
</feature>
<feature type="region of interest" description="Disordered" evidence="5">
    <location>
        <begin position="420"/>
        <end position="517"/>
    </location>
</feature>
<dbReference type="Pfam" id="PF05383">
    <property type="entry name" value="La"/>
    <property type="match status" value="1"/>
</dbReference>
<dbReference type="Pfam" id="PF21071">
    <property type="entry name" value="LARP1_HEAT"/>
    <property type="match status" value="1"/>
</dbReference>
<dbReference type="Gene3D" id="1.10.10.10">
    <property type="entry name" value="Winged helix-like DNA-binding domain superfamily/Winged helix DNA-binding domain"/>
    <property type="match status" value="1"/>
</dbReference>
<sequence>MSAEVVSECRLGEGDQNTVGKSDLTRSPDEEQQRAPKVQSKPTKQGEMDAKLGGLSKNNTNRKENDQNEASNNAELGKKSVSEAPPPRVNPWTKNNSSCPPNNSTNNTQQTESQNSAKVVRANKPRSRKSSKSSDFSDITNWPTPGEIANKEQQQNALNTQGQKVPSGRRERRRDRGGEKREKESGSDGSDSKENREAQQETPLTELEKEVGKDTQSSVPCRRAFRRDFNDETSSVRSEGSSVRGGLRGRGKSRGRGRGRGRGRFDYSHSYRESYIDGSPVPTEFGTNMMYFYDDGNRVQMYTIEESLLKEYIKRQIEYYFSLHNLERDFFLRRKMDTKGFLPISLIAGFRRIQALTTDVSLIKEAMKNSEVVELVDEQIRRKDDPERWPIPGLPANSSHTDFSQLIHCPEFIPGQTFTSLAAGSTSPGNQTTVEPPAATNGLINDSSDTDTKPQSDESFEVESKSVSSSDERTVEGLSSRTPDPENQWVQVEKRHRNTSGKNKELSTPAQTNPQPEADQEELDFLFDEEIEQLVAPRKNTFTDWSDEDSDGELDDSDVNKILIVTQTPPHLRKHPGGDRTGNHISRAKITTELAKAINDGLYYYEQDLWTGNENQLDAINVKEVENFKKLNVISQDEFDTLTPKLPLDPNQEVPPPPPSQDEPSLAHSLPTNVPESPSAPRTPRTPRTPGRQDPNKTPRFYPVMKDSGSIDGQTPRKRKTRHSSNPPLESHVGWVMDSREHRPRTSSISSSNASPSDGAPLQSASYGCTPQSLPKFWHPSHELLQENGFTQQVYHKYRRRCLNERKRLGVGQSQEMNTLFRFWSFFLRDNFNRNMYEEFKQYALEDAKENYRYGLECLFRFYSYGLEKRFRPDIFKDFQEETLHDYEKGQLYGLEKFWAFLKYSRIKGQVIDPKLQEHLRKFKRIDDFRVEPPMGEEQGGRRRRHSSSGGDEGRRKRYNSTSSSSSKHAPPTKASNEPAAEGEAKTDSTNRSAAPANTKPLSASPVRDSQSTCIAKENKTTTNSKRSESVGKSQSKTGSSASGHQQPILTGLLFQRPIIRAVECEVGGTFRVGKTLTCSMADDGDGRSGVADTSDGQGTTTEVLDSGLGLGGMLLNFALLILFLAACYCVYRRWFRRSGADAGRGDEASALPKMGRRDFTLDQLREYDGVQNPRILMAVNMKVFDVTSGKKFYGREGPYGIFAGRDASRGLATFCLEKDALRDEYDDLSDLNAVQMESVREWEMQFMEKYDYVGRLLKPGDEPSEYTDEEDIKDHLKHD</sequence>
<dbReference type="PANTHER" id="PTHR10281:SF24">
    <property type="entry name" value="MEMBRANE-ASSOCIATED PROGESTERONE RECEPTOR COMPONENT 2"/>
    <property type="match status" value="1"/>
</dbReference>
<feature type="domain" description="HTH La-type RNA-binding" evidence="7">
    <location>
        <begin position="303"/>
        <end position="393"/>
    </location>
</feature>
<dbReference type="EMBL" id="JAVHJS010000011">
    <property type="protein sequence ID" value="KAK2843729.1"/>
    <property type="molecule type" value="Genomic_DNA"/>
</dbReference>
<feature type="compositionally biased region" description="Low complexity" evidence="5">
    <location>
        <begin position="747"/>
        <end position="757"/>
    </location>
</feature>
<dbReference type="SUPFAM" id="SSF55856">
    <property type="entry name" value="Cytochrome b5-like heme/steroid binding domain"/>
    <property type="match status" value="1"/>
</dbReference>